<reference evidence="1 2" key="1">
    <citation type="submission" date="2018-07" db="EMBL/GenBank/DDBJ databases">
        <authorList>
            <person name="Burke E.M."/>
            <person name="Good S."/>
            <person name="Jeffords E.T."/>
            <person name="Pearson M."/>
            <person name="Sohlstrom A."/>
            <person name="Westholm D.E."/>
            <person name="Butela K.A."/>
            <person name="Garlena R.A."/>
            <person name="Russell D.A."/>
            <person name="Pope W.H."/>
            <person name="Jacobs-Sera D."/>
            <person name="Hatfull G.F."/>
        </authorList>
    </citation>
    <scope>NUCLEOTIDE SEQUENCE [LARGE SCALE GENOMIC DNA]</scope>
</reference>
<dbReference type="RefSeq" id="YP_010098046.1">
    <property type="nucleotide sequence ID" value="NC_055763.1"/>
</dbReference>
<sequence>MTTHRPHVDQKIQEWVEGRHGLLSEMLSTLRYQVGDGGMIREFVGYVVENDDDHMLTYLPIRDAGNPKAPKMNGENHVTMLEVSRRHVISLASEIVLASDD</sequence>
<protein>
    <submittedName>
        <fullName evidence="1">Uncharacterized protein</fullName>
    </submittedName>
</protein>
<name>A0A385DRF5_9CAUD</name>
<organism evidence="1 2">
    <name type="scientific">Gordonia phage Marietta</name>
    <dbReference type="NCBI Taxonomy" id="2301558"/>
    <lineage>
        <taxon>Viruses</taxon>
        <taxon>Duplodnaviria</taxon>
        <taxon>Heunggongvirae</taxon>
        <taxon>Uroviricota</taxon>
        <taxon>Caudoviricetes</taxon>
        <taxon>Zierdtviridae</taxon>
        <taxon>Emilbogenvirinae</taxon>
        <taxon>Sukkupivirus</taxon>
        <taxon>Sukkupivirus marietta</taxon>
    </lineage>
</organism>
<dbReference type="GeneID" id="65115714"/>
<dbReference type="EMBL" id="MH669007">
    <property type="protein sequence ID" value="AXQ61388.1"/>
    <property type="molecule type" value="Genomic_DNA"/>
</dbReference>
<dbReference type="KEGG" id="vg:65115714"/>
<evidence type="ECO:0000313" key="1">
    <source>
        <dbReference type="EMBL" id="AXQ61388.1"/>
    </source>
</evidence>
<proteinExistence type="predicted"/>
<accession>A0A385DRF5</accession>
<evidence type="ECO:0000313" key="2">
    <source>
        <dbReference type="Proteomes" id="UP000263654"/>
    </source>
</evidence>
<dbReference type="Proteomes" id="UP000263654">
    <property type="component" value="Segment"/>
</dbReference>
<gene>
    <name evidence="1" type="primary">69</name>
    <name evidence="1" type="ORF">SEA_MARIETTA_69</name>
</gene>
<keyword evidence="2" id="KW-1185">Reference proteome</keyword>